<feature type="region of interest" description="Disordered" evidence="1">
    <location>
        <begin position="373"/>
        <end position="440"/>
    </location>
</feature>
<feature type="compositionally biased region" description="Basic residues" evidence="1">
    <location>
        <begin position="395"/>
        <end position="404"/>
    </location>
</feature>
<comment type="caution">
    <text evidence="3">The sequence shown here is derived from an EMBL/GenBank/DDBJ whole genome shotgun (WGS) entry which is preliminary data.</text>
</comment>
<evidence type="ECO:0000256" key="1">
    <source>
        <dbReference type="SAM" id="MobiDB-lite"/>
    </source>
</evidence>
<dbReference type="Pfam" id="PF12998">
    <property type="entry name" value="ING"/>
    <property type="match status" value="2"/>
</dbReference>
<dbReference type="Gene3D" id="6.10.140.1740">
    <property type="match status" value="2"/>
</dbReference>
<feature type="compositionally biased region" description="Low complexity" evidence="1">
    <location>
        <begin position="215"/>
        <end position="240"/>
    </location>
</feature>
<dbReference type="STRING" id="71784.A0A1Y2BLT5"/>
<name>A0A1Y2BLT5_9TREE</name>
<dbReference type="AlphaFoldDB" id="A0A1Y2BLT5"/>
<protein>
    <recommendedName>
        <fullName evidence="2">Inhibitor of growth protein N-terminal histone-binding domain-containing protein</fullName>
    </recommendedName>
</protein>
<keyword evidence="4" id="KW-1185">Reference proteome</keyword>
<dbReference type="Proteomes" id="UP000193986">
    <property type="component" value="Unassembled WGS sequence"/>
</dbReference>
<dbReference type="InParanoid" id="A0A1Y2BLT5"/>
<dbReference type="SMART" id="SM01408">
    <property type="entry name" value="ING"/>
    <property type="match status" value="1"/>
</dbReference>
<feature type="compositionally biased region" description="Polar residues" evidence="1">
    <location>
        <begin position="157"/>
        <end position="180"/>
    </location>
</feature>
<feature type="region of interest" description="Disordered" evidence="1">
    <location>
        <begin position="1"/>
        <end position="84"/>
    </location>
</feature>
<evidence type="ECO:0000313" key="4">
    <source>
        <dbReference type="Proteomes" id="UP000193986"/>
    </source>
</evidence>
<feature type="region of interest" description="Disordered" evidence="1">
    <location>
        <begin position="151"/>
        <end position="300"/>
    </location>
</feature>
<feature type="compositionally biased region" description="Acidic residues" evidence="1">
    <location>
        <begin position="67"/>
        <end position="78"/>
    </location>
</feature>
<organism evidence="3 4">
    <name type="scientific">Naematelia encephala</name>
    <dbReference type="NCBI Taxonomy" id="71784"/>
    <lineage>
        <taxon>Eukaryota</taxon>
        <taxon>Fungi</taxon>
        <taxon>Dikarya</taxon>
        <taxon>Basidiomycota</taxon>
        <taxon>Agaricomycotina</taxon>
        <taxon>Tremellomycetes</taxon>
        <taxon>Tremellales</taxon>
        <taxon>Naemateliaceae</taxon>
        <taxon>Naematelia</taxon>
    </lineage>
</organism>
<feature type="compositionally biased region" description="Low complexity" evidence="1">
    <location>
        <begin position="1"/>
        <end position="21"/>
    </location>
</feature>
<feature type="compositionally biased region" description="Acidic residues" evidence="1">
    <location>
        <begin position="373"/>
        <end position="383"/>
    </location>
</feature>
<feature type="domain" description="Inhibitor of growth protein N-terminal histone-binding" evidence="2">
    <location>
        <begin position="86"/>
        <end position="346"/>
    </location>
</feature>
<proteinExistence type="predicted"/>
<evidence type="ECO:0000259" key="2">
    <source>
        <dbReference type="SMART" id="SM01408"/>
    </source>
</evidence>
<dbReference type="EMBL" id="MCFC01000001">
    <property type="protein sequence ID" value="ORY35722.1"/>
    <property type="molecule type" value="Genomic_DNA"/>
</dbReference>
<dbReference type="InterPro" id="IPR024610">
    <property type="entry name" value="ING_N_histone-binding"/>
</dbReference>
<sequence length="440" mass="47501">MPRKSLPAPSSTPLTSLRSAPATSIKRSRSRKEIYDPSASPSRSRKKRRLETPTPTPTPEPAAGEEAGGDDEADEAEKDLEAWQDFAAEHYEMVEQLPLELHRNFRLLRELDDGCLAQTEKLHALIREYIAYRLPPPTDTSEVIRHEDSGQVEEAQVNGQGEIAQQPSTSNDNLHSTPPSRSGEESLLHSSSNAEEPYETPEPVEYDLHVPLKPSEPSAPETAEEMGVPLPDGHGGLLLPMEPAEPAGDVEPRREFPAAQNTSTQSRSGGKVNGSTDDGKGEVASQIEATAGPSRTQRATKPYLPEIGKLIREVVRNGEEKLAVALGAYNIIDRHIRALDQALDAQEASIVLGLRPSTMPSHSVDPDQEDVAQETEQVQDEGEVTIGLGGAAGGRSRKKGKKGKKVQEPVPAPAAPQLHPSGMPLDFVADPYGYPPTLTG</sequence>
<gene>
    <name evidence="3" type="ORF">BCR39DRAFT_511740</name>
</gene>
<feature type="compositionally biased region" description="Polar residues" evidence="1">
    <location>
        <begin position="259"/>
        <end position="276"/>
    </location>
</feature>
<dbReference type="OrthoDB" id="5411773at2759"/>
<feature type="compositionally biased region" description="Acidic residues" evidence="1">
    <location>
        <begin position="196"/>
        <end position="205"/>
    </location>
</feature>
<reference evidence="3 4" key="1">
    <citation type="submission" date="2016-07" db="EMBL/GenBank/DDBJ databases">
        <title>Pervasive Adenine N6-methylation of Active Genes in Fungi.</title>
        <authorList>
            <consortium name="DOE Joint Genome Institute"/>
            <person name="Mondo S.J."/>
            <person name="Dannebaum R.O."/>
            <person name="Kuo R.C."/>
            <person name="Labutti K."/>
            <person name="Haridas S."/>
            <person name="Kuo A."/>
            <person name="Salamov A."/>
            <person name="Ahrendt S.R."/>
            <person name="Lipzen A."/>
            <person name="Sullivan W."/>
            <person name="Andreopoulos W.B."/>
            <person name="Clum A."/>
            <person name="Lindquist E."/>
            <person name="Daum C."/>
            <person name="Ramamoorthy G.K."/>
            <person name="Gryganskyi A."/>
            <person name="Culley D."/>
            <person name="Magnuson J.K."/>
            <person name="James T.Y."/>
            <person name="O'Malley M.A."/>
            <person name="Stajich J.E."/>
            <person name="Spatafora J.W."/>
            <person name="Visel A."/>
            <person name="Grigoriev I.V."/>
        </authorList>
    </citation>
    <scope>NUCLEOTIDE SEQUENCE [LARGE SCALE GENOMIC DNA]</scope>
    <source>
        <strain evidence="3 4">68-887.2</strain>
    </source>
</reference>
<evidence type="ECO:0000313" key="3">
    <source>
        <dbReference type="EMBL" id="ORY35722.1"/>
    </source>
</evidence>
<accession>A0A1Y2BLT5</accession>